<dbReference type="RefSeq" id="WP_014098827.1">
    <property type="nucleotide sequence ID" value="NC_016024.1"/>
</dbReference>
<dbReference type="Pfam" id="PF02012">
    <property type="entry name" value="BNR"/>
    <property type="match status" value="1"/>
</dbReference>
<feature type="signal peptide" evidence="2">
    <location>
        <begin position="1"/>
        <end position="19"/>
    </location>
</feature>
<evidence type="ECO:0000256" key="1">
    <source>
        <dbReference type="SAM" id="MobiDB-lite"/>
    </source>
</evidence>
<organism evidence="3 4">
    <name type="scientific">Chloracidobacterium thermophilum (strain B)</name>
    <dbReference type="NCBI Taxonomy" id="981222"/>
    <lineage>
        <taxon>Bacteria</taxon>
        <taxon>Pseudomonadati</taxon>
        <taxon>Acidobacteriota</taxon>
        <taxon>Terriglobia</taxon>
        <taxon>Terriglobales</taxon>
        <taxon>Acidobacteriaceae</taxon>
        <taxon>Chloracidobacterium</taxon>
    </lineage>
</organism>
<dbReference type="PROSITE" id="PS51257">
    <property type="entry name" value="PROKAR_LIPOPROTEIN"/>
    <property type="match status" value="1"/>
</dbReference>
<feature type="compositionally biased region" description="Low complexity" evidence="1">
    <location>
        <begin position="465"/>
        <end position="484"/>
    </location>
</feature>
<dbReference type="InterPro" id="IPR052025">
    <property type="entry name" value="Xyloglucanase_GH74"/>
</dbReference>
<dbReference type="STRING" id="981222.Cabther_A0323"/>
<reference evidence="3 4" key="1">
    <citation type="journal article" date="2012" name="Environ. Microbiol.">
        <title>Complete genome of Candidatus Chloracidobacterium thermophilum, a chlorophyll-based photoheterotroph belonging to the phylum Acidobacteria.</title>
        <authorList>
            <person name="Garcia Costas A.M."/>
            <person name="Liu Z."/>
            <person name="Tomsho L.P."/>
            <person name="Schuster S.C."/>
            <person name="Ward D.M."/>
            <person name="Bryant D.A."/>
        </authorList>
    </citation>
    <scope>NUCLEOTIDE SEQUENCE [LARGE SCALE GENOMIC DNA]</scope>
    <source>
        <strain evidence="3 4">B</strain>
    </source>
</reference>
<name>G2LE27_CHLTF</name>
<feature type="region of interest" description="Disordered" evidence="1">
    <location>
        <begin position="465"/>
        <end position="497"/>
    </location>
</feature>
<gene>
    <name evidence="3" type="ordered locus">Cabther_A0323</name>
</gene>
<dbReference type="CDD" id="cd15482">
    <property type="entry name" value="Sialidase_non-viral"/>
    <property type="match status" value="1"/>
</dbReference>
<feature type="chain" id="PRO_5003432657" description="Photosynthesis system II assembly factor Ycf48/Hcf136-like domain-containing protein" evidence="2">
    <location>
        <begin position="20"/>
        <end position="724"/>
    </location>
</feature>
<dbReference type="Proteomes" id="UP000006791">
    <property type="component" value="Chromosome 1"/>
</dbReference>
<evidence type="ECO:0000313" key="4">
    <source>
        <dbReference type="Proteomes" id="UP000006791"/>
    </source>
</evidence>
<dbReference type="PANTHER" id="PTHR43739:SF5">
    <property type="entry name" value="EXO-ALPHA-SIALIDASE"/>
    <property type="match status" value="1"/>
</dbReference>
<dbReference type="Gene3D" id="2.130.10.10">
    <property type="entry name" value="YVTN repeat-like/Quinoprotein amine dehydrogenase"/>
    <property type="match status" value="3"/>
</dbReference>
<proteinExistence type="predicted"/>
<evidence type="ECO:0000256" key="2">
    <source>
        <dbReference type="SAM" id="SignalP"/>
    </source>
</evidence>
<dbReference type="HOGENOM" id="CLU_399504_0_0_0"/>
<keyword evidence="2" id="KW-0732">Signal</keyword>
<dbReference type="EMBL" id="CP002514">
    <property type="protein sequence ID" value="AEP11089.1"/>
    <property type="molecule type" value="Genomic_DNA"/>
</dbReference>
<sequence length="724" mass="78027">MKLVALGALLAVFFAGCFATGQVVSAALETPAPVLTPALLEQTEWKVTGPFGGTVRALAQDPTNPKRMFIGTADGQIYTTVDGAQTWRWLPTFNRPQYIIESIVIDPTATDTLYAAVWVLENDREGGVYKSTDGGQTWRAVLSGESVRAFAMAPGNASVLVAGTLNGAFRSTDGGETWARLSPAGHPGIRNIESVAIDPRSADTVYVGTWYLPWKTTDGGKNWTFIHGETSKLIEDSDIFSIAIDTFDPDRVYCSACSGIYRSLDGGRNWTKFKGIPSSARRTHVIFPHPTREKEIFAGTTEGLWHTTDGGETWRQILPTTTTINEIRIHPSAPQRVIVGTENRGVLISEDGGNTFQAYNHGFVTRRVSGLLADSMQRGRLFASVMFNGAEGGVYVSNDFGQTWYSSSQGLGARDVYGLHAPAGDSRRLYAATSDGVFVTENGGKLWQPANPPATWRPTPVVPGGRRPVAAPAAPSARPSAKGPAKGRRTAARSSASRTILRQRLKGHVVELVSTADGWLYAAAWDGLFRTDNPVKGWEKVSLGAYRGRVFSVAVSPQSSEVILAGISDGMLVSQDGGATWQRADLPMKAFKDATCVQEIAFHPRRPETIFVGTRRTAYVSFDGGKSWERLARGIGFGDIAVIRFNPRQADEVLIGDAQGGGLYLSVNGGQLFHRLDQRAVLPGHRMWAAAFDVFAPGRIYAGSVTSGVMVVTLPGLSPTASVR</sequence>
<accession>G2LE27</accession>
<evidence type="ECO:0008006" key="5">
    <source>
        <dbReference type="Google" id="ProtNLM"/>
    </source>
</evidence>
<dbReference type="GO" id="GO:0010411">
    <property type="term" value="P:xyloglucan metabolic process"/>
    <property type="evidence" value="ECO:0007669"/>
    <property type="project" value="TreeGrafter"/>
</dbReference>
<dbReference type="InterPro" id="IPR002860">
    <property type="entry name" value="BNR_rpt"/>
</dbReference>
<dbReference type="SUPFAM" id="SSF110296">
    <property type="entry name" value="Oligoxyloglucan reducing end-specific cellobiohydrolase"/>
    <property type="match status" value="3"/>
</dbReference>
<keyword evidence="4" id="KW-1185">Reference proteome</keyword>
<dbReference type="PANTHER" id="PTHR43739">
    <property type="entry name" value="XYLOGLUCANASE (EUROFUNG)"/>
    <property type="match status" value="1"/>
</dbReference>
<protein>
    <recommendedName>
        <fullName evidence="5">Photosynthesis system II assembly factor Ycf48/Hcf136-like domain-containing protein</fullName>
    </recommendedName>
</protein>
<evidence type="ECO:0000313" key="3">
    <source>
        <dbReference type="EMBL" id="AEP11089.1"/>
    </source>
</evidence>
<dbReference type="KEGG" id="ctm:Cabther_A0323"/>
<dbReference type="AlphaFoldDB" id="G2LE27"/>
<dbReference type="InterPro" id="IPR015943">
    <property type="entry name" value="WD40/YVTN_repeat-like_dom_sf"/>
</dbReference>